<evidence type="ECO:0000256" key="3">
    <source>
        <dbReference type="ARBA" id="ARBA00022833"/>
    </source>
</evidence>
<gene>
    <name evidence="7" type="ORF">I5E68_13825</name>
</gene>
<comment type="cofactor">
    <cofactor evidence="1">
        <name>Mg(2+)</name>
        <dbReference type="ChEBI" id="CHEBI:18420"/>
    </cofactor>
</comment>
<dbReference type="CDD" id="cd24067">
    <property type="entry name" value="ASKHA_NBD_ROK_BsFRK-like"/>
    <property type="match status" value="1"/>
</dbReference>
<dbReference type="EMBL" id="JADZGI010000002">
    <property type="protein sequence ID" value="MBH0114022.1"/>
    <property type="molecule type" value="Genomic_DNA"/>
</dbReference>
<dbReference type="EC" id="2.7.1.4" evidence="5"/>
<accession>A0A931MLG6</accession>
<dbReference type="PROSITE" id="PS01125">
    <property type="entry name" value="ROK"/>
    <property type="match status" value="1"/>
</dbReference>
<keyword evidence="3" id="KW-0862">Zinc</keyword>
<proteinExistence type="predicted"/>
<dbReference type="GO" id="GO:0008865">
    <property type="term" value="F:fructokinase activity"/>
    <property type="evidence" value="ECO:0007669"/>
    <property type="project" value="UniProtKB-EC"/>
</dbReference>
<dbReference type="InterPro" id="IPR049874">
    <property type="entry name" value="ROK_cs"/>
</dbReference>
<dbReference type="Pfam" id="PF00480">
    <property type="entry name" value="ROK"/>
    <property type="match status" value="1"/>
</dbReference>
<keyword evidence="2" id="KW-0479">Metal-binding</keyword>
<evidence type="ECO:0000256" key="5">
    <source>
        <dbReference type="ARBA" id="ARBA00038887"/>
    </source>
</evidence>
<dbReference type="SUPFAM" id="SSF53067">
    <property type="entry name" value="Actin-like ATPase domain"/>
    <property type="match status" value="1"/>
</dbReference>
<dbReference type="Proteomes" id="UP000617634">
    <property type="component" value="Unassembled WGS sequence"/>
</dbReference>
<dbReference type="InterPro" id="IPR043129">
    <property type="entry name" value="ATPase_NBD"/>
</dbReference>
<dbReference type="PANTHER" id="PTHR42742">
    <property type="entry name" value="TRANSCRIPTIONAL REPRESSOR MPRA"/>
    <property type="match status" value="1"/>
</dbReference>
<dbReference type="GO" id="GO:0046872">
    <property type="term" value="F:metal ion binding"/>
    <property type="evidence" value="ECO:0007669"/>
    <property type="project" value="UniProtKB-KW"/>
</dbReference>
<evidence type="ECO:0000313" key="7">
    <source>
        <dbReference type="EMBL" id="MBH0114022.1"/>
    </source>
</evidence>
<evidence type="ECO:0000256" key="6">
    <source>
        <dbReference type="ARBA" id="ARBA00048451"/>
    </source>
</evidence>
<dbReference type="InterPro" id="IPR000600">
    <property type="entry name" value="ROK"/>
</dbReference>
<evidence type="ECO:0000256" key="1">
    <source>
        <dbReference type="ARBA" id="ARBA00001946"/>
    </source>
</evidence>
<reference evidence="7" key="1">
    <citation type="submission" date="2020-11" db="EMBL/GenBank/DDBJ databases">
        <title>Novosphingobium aureum sp. nov., a marine bacterium isolated from sediment of a salt flat.</title>
        <authorList>
            <person name="Yoo Y."/>
            <person name="Kim J.-J."/>
        </authorList>
    </citation>
    <scope>NUCLEOTIDE SEQUENCE</scope>
    <source>
        <strain evidence="7">YJ-S2-02</strain>
    </source>
</reference>
<keyword evidence="8" id="KW-1185">Reference proteome</keyword>
<comment type="caution">
    <text evidence="7">The sequence shown here is derived from an EMBL/GenBank/DDBJ whole genome shotgun (WGS) entry which is preliminary data.</text>
</comment>
<dbReference type="RefSeq" id="WP_197165040.1">
    <property type="nucleotide sequence ID" value="NZ_JADZGI010000002.1"/>
</dbReference>
<dbReference type="AlphaFoldDB" id="A0A931MLG6"/>
<keyword evidence="4" id="KW-0460">Magnesium</keyword>
<name>A0A931MLG6_9SPHN</name>
<sequence length="293" mass="30523">MHRLAGVELGGTKTVVVLGRPGRIDERITLETTSPDETLGGALEVIQRWQERSPIDALGIASFGPIRVARAAPDHGRMLDTPKPGWAGAAVFDLFAAGLSCPIALDTDVNAAALAEYRLGAARGCSSLVYITIGTGLGGGVLVEGHPAHGLMHPEIGHLRLRRAPGDGFGGACRFHGDCIEGLVSGPALAARLGCHPGEVAADDPRWEPVAQDLAQLFAHLLLTLSPQRIVVGGGVSARQPHLLAMARERVPEMLAGYLPDCTDEALARIIVPPVLGEDAGPMGALEVASRAL</sequence>
<comment type="catalytic activity">
    <reaction evidence="6">
        <text>D-fructose + ATP = D-fructose 6-phosphate + ADP + H(+)</text>
        <dbReference type="Rhea" id="RHEA:16125"/>
        <dbReference type="ChEBI" id="CHEBI:15378"/>
        <dbReference type="ChEBI" id="CHEBI:30616"/>
        <dbReference type="ChEBI" id="CHEBI:37721"/>
        <dbReference type="ChEBI" id="CHEBI:61527"/>
        <dbReference type="ChEBI" id="CHEBI:456216"/>
        <dbReference type="EC" id="2.7.1.4"/>
    </reaction>
</comment>
<evidence type="ECO:0000256" key="4">
    <source>
        <dbReference type="ARBA" id="ARBA00022842"/>
    </source>
</evidence>
<evidence type="ECO:0000256" key="2">
    <source>
        <dbReference type="ARBA" id="ARBA00022723"/>
    </source>
</evidence>
<evidence type="ECO:0000313" key="8">
    <source>
        <dbReference type="Proteomes" id="UP000617634"/>
    </source>
</evidence>
<dbReference type="Gene3D" id="3.30.420.40">
    <property type="match status" value="2"/>
</dbReference>
<protein>
    <recommendedName>
        <fullName evidence="5">fructokinase</fullName>
        <ecNumber evidence="5">2.7.1.4</ecNumber>
    </recommendedName>
</protein>
<organism evidence="7 8">
    <name type="scientific">Novosphingobium aureum</name>
    <dbReference type="NCBI Taxonomy" id="2792964"/>
    <lineage>
        <taxon>Bacteria</taxon>
        <taxon>Pseudomonadati</taxon>
        <taxon>Pseudomonadota</taxon>
        <taxon>Alphaproteobacteria</taxon>
        <taxon>Sphingomonadales</taxon>
        <taxon>Sphingomonadaceae</taxon>
        <taxon>Novosphingobium</taxon>
    </lineage>
</organism>
<dbReference type="InterPro" id="IPR051804">
    <property type="entry name" value="Carb_Metab_Reg_Kinase/Isom"/>
</dbReference>
<dbReference type="PANTHER" id="PTHR42742:SF3">
    <property type="entry name" value="FRUCTOKINASE"/>
    <property type="match status" value="1"/>
</dbReference>